<feature type="transmembrane region" description="Helical" evidence="6">
    <location>
        <begin position="305"/>
        <end position="322"/>
    </location>
</feature>
<keyword evidence="4 6" id="KW-0472">Membrane</keyword>
<evidence type="ECO:0000256" key="5">
    <source>
        <dbReference type="SAM" id="MobiDB-lite"/>
    </source>
</evidence>
<reference evidence="8" key="1">
    <citation type="submission" date="2023-01" db="EMBL/GenBank/DDBJ databases">
        <title>Metagenome sequencing of chrysophaentin producing Chrysophaeum taylorii.</title>
        <authorList>
            <person name="Davison J."/>
            <person name="Bewley C."/>
        </authorList>
    </citation>
    <scope>NUCLEOTIDE SEQUENCE</scope>
    <source>
        <strain evidence="8">NIES-1699</strain>
    </source>
</reference>
<dbReference type="Proteomes" id="UP001230188">
    <property type="component" value="Unassembled WGS sequence"/>
</dbReference>
<keyword evidence="3 6" id="KW-1133">Transmembrane helix</keyword>
<dbReference type="AlphaFoldDB" id="A0AAD7UEY1"/>
<organism evidence="8 9">
    <name type="scientific">Chrysophaeum taylorii</name>
    <dbReference type="NCBI Taxonomy" id="2483200"/>
    <lineage>
        <taxon>Eukaryota</taxon>
        <taxon>Sar</taxon>
        <taxon>Stramenopiles</taxon>
        <taxon>Ochrophyta</taxon>
        <taxon>Pelagophyceae</taxon>
        <taxon>Pelagomonadales</taxon>
        <taxon>Pelagomonadaceae</taxon>
        <taxon>Chrysophaeum</taxon>
    </lineage>
</organism>
<dbReference type="PANTHER" id="PTHR11132">
    <property type="entry name" value="SOLUTE CARRIER FAMILY 35"/>
    <property type="match status" value="1"/>
</dbReference>
<dbReference type="GO" id="GO:0016020">
    <property type="term" value="C:membrane"/>
    <property type="evidence" value="ECO:0007669"/>
    <property type="project" value="UniProtKB-SubCell"/>
</dbReference>
<keyword evidence="2 6" id="KW-0812">Transmembrane</keyword>
<feature type="transmembrane region" description="Helical" evidence="6">
    <location>
        <begin position="91"/>
        <end position="110"/>
    </location>
</feature>
<accession>A0AAD7UEY1</accession>
<sequence length="349" mass="37610">MGAKGVPLTAEVTRGNPDKSSPERVVALVVLYASCSSSLSIVNKWAILWVPFPGVVTACQFLATALFVYVLGKLDVLTVEPLEKDKLVRMAPINIIFYLAIFTNGKVLQYSTVETFVAFRSLAPLLVACVDTIIRREPMPSLRTVICLVMIAIGAATYAYDDTNFNVAGYVWAAVYLVVIVTEMVYAKHITSTIGLSTWGLVLYQNTIALFIFPFASICTGEFTEIARVAGLIPKATPLSRTSPEPTISAVLPLFLSCVLGTGISFAGWGTRSAISATQFTVLGVACKLATILMNVLVWNHHASLYAQFSIVICIVSSVAYQQCAQRDKAERQAKPSAPPSLADSPGKV</sequence>
<feature type="region of interest" description="Disordered" evidence="5">
    <location>
        <begin position="330"/>
        <end position="349"/>
    </location>
</feature>
<feature type="transmembrane region" description="Helical" evidence="6">
    <location>
        <begin position="25"/>
        <end position="42"/>
    </location>
</feature>
<comment type="subcellular location">
    <subcellularLocation>
        <location evidence="1">Membrane</location>
        <topology evidence="1">Multi-pass membrane protein</topology>
    </subcellularLocation>
</comment>
<evidence type="ECO:0000256" key="4">
    <source>
        <dbReference type="ARBA" id="ARBA00023136"/>
    </source>
</evidence>
<evidence type="ECO:0000256" key="1">
    <source>
        <dbReference type="ARBA" id="ARBA00004141"/>
    </source>
</evidence>
<dbReference type="EMBL" id="JAQMWT010000361">
    <property type="protein sequence ID" value="KAJ8603100.1"/>
    <property type="molecule type" value="Genomic_DNA"/>
</dbReference>
<dbReference type="Pfam" id="PF03151">
    <property type="entry name" value="TPT"/>
    <property type="match status" value="1"/>
</dbReference>
<evidence type="ECO:0000259" key="7">
    <source>
        <dbReference type="Pfam" id="PF03151"/>
    </source>
</evidence>
<feature type="transmembrane region" description="Helical" evidence="6">
    <location>
        <begin position="280"/>
        <end position="299"/>
    </location>
</feature>
<feature type="domain" description="Sugar phosphate transporter" evidence="7">
    <location>
        <begin position="27"/>
        <end position="317"/>
    </location>
</feature>
<protein>
    <recommendedName>
        <fullName evidence="7">Sugar phosphate transporter domain-containing protein</fullName>
    </recommendedName>
</protein>
<evidence type="ECO:0000256" key="3">
    <source>
        <dbReference type="ARBA" id="ARBA00022989"/>
    </source>
</evidence>
<feature type="transmembrane region" description="Helical" evidence="6">
    <location>
        <begin position="248"/>
        <end position="268"/>
    </location>
</feature>
<evidence type="ECO:0000313" key="8">
    <source>
        <dbReference type="EMBL" id="KAJ8603100.1"/>
    </source>
</evidence>
<feature type="transmembrane region" description="Helical" evidence="6">
    <location>
        <begin position="141"/>
        <end position="161"/>
    </location>
</feature>
<feature type="region of interest" description="Disordered" evidence="5">
    <location>
        <begin position="1"/>
        <end position="20"/>
    </location>
</feature>
<feature type="transmembrane region" description="Helical" evidence="6">
    <location>
        <begin position="167"/>
        <end position="187"/>
    </location>
</feature>
<gene>
    <name evidence="8" type="ORF">CTAYLR_006689</name>
</gene>
<evidence type="ECO:0000256" key="6">
    <source>
        <dbReference type="SAM" id="Phobius"/>
    </source>
</evidence>
<dbReference type="InterPro" id="IPR050186">
    <property type="entry name" value="TPT_transporter"/>
</dbReference>
<evidence type="ECO:0000313" key="9">
    <source>
        <dbReference type="Proteomes" id="UP001230188"/>
    </source>
</evidence>
<feature type="transmembrane region" description="Helical" evidence="6">
    <location>
        <begin position="48"/>
        <end position="71"/>
    </location>
</feature>
<feature type="transmembrane region" description="Helical" evidence="6">
    <location>
        <begin position="199"/>
        <end position="218"/>
    </location>
</feature>
<comment type="caution">
    <text evidence="8">The sequence shown here is derived from an EMBL/GenBank/DDBJ whole genome shotgun (WGS) entry which is preliminary data.</text>
</comment>
<evidence type="ECO:0000256" key="2">
    <source>
        <dbReference type="ARBA" id="ARBA00022692"/>
    </source>
</evidence>
<proteinExistence type="predicted"/>
<dbReference type="InterPro" id="IPR004853">
    <property type="entry name" value="Sugar_P_trans_dom"/>
</dbReference>
<keyword evidence="9" id="KW-1185">Reference proteome</keyword>
<name>A0AAD7UEY1_9STRA</name>